<dbReference type="InterPro" id="IPR036770">
    <property type="entry name" value="Ankyrin_rpt-contain_sf"/>
</dbReference>
<name>A0A3M7H9L3_HORWE</name>
<dbReference type="Gene3D" id="1.25.40.20">
    <property type="entry name" value="Ankyrin repeat-containing domain"/>
    <property type="match status" value="1"/>
</dbReference>
<accession>A0A3M7H9L3</accession>
<dbReference type="Proteomes" id="UP000280598">
    <property type="component" value="Unassembled WGS sequence"/>
</dbReference>
<comment type="caution">
    <text evidence="1">The sequence shown here is derived from an EMBL/GenBank/DDBJ whole genome shotgun (WGS) entry which is preliminary data.</text>
</comment>
<proteinExistence type="predicted"/>
<dbReference type="AlphaFoldDB" id="A0A3M7H9L3"/>
<sequence length="379" mass="43003">MPHRLFELGADADTTINDSTLMHFAETSTMSQLVMKAGFTAFHIRNYSGETPLMQVAHMVDAETLITVASLEQAADFYAQDASGKTALHHLLRSHHVDKIYSCREIEKAWQLMQHRNVVSCLNTLLRHGAAASTSDHCVYACSESGCTALTFALHWLSSPALNVDEIDCGIVFDLLQAVRHQSDPEDVSKWPFAIKRYHAFEEQGLKHTCCFGRQLNLSWRLHPKAPASASAERIQAMANSHWKSSGNVCTDNDIISTLANLCFMYEQQSVAKSMSADTHRKREKQYSAPIRVHYAIDESNDGQDSESVFRIREVTMSRYKDWLRWCDRNFIKLDIGGGRRNYTEYGWHLVSMFEDKVDELRSGAEIWYTAPEEPAETL</sequence>
<evidence type="ECO:0000313" key="1">
    <source>
        <dbReference type="EMBL" id="RMZ10039.1"/>
    </source>
</evidence>
<reference evidence="1 2" key="1">
    <citation type="journal article" date="2018" name="BMC Genomics">
        <title>Genomic evidence for intraspecific hybridization in a clonal and extremely halotolerant yeast.</title>
        <authorList>
            <person name="Gostincar C."/>
            <person name="Stajich J.E."/>
            <person name="Zupancic J."/>
            <person name="Zalar P."/>
            <person name="Gunde-Cimerman N."/>
        </authorList>
    </citation>
    <scope>NUCLEOTIDE SEQUENCE [LARGE SCALE GENOMIC DNA]</scope>
    <source>
        <strain evidence="1 2">EXF-562</strain>
    </source>
</reference>
<evidence type="ECO:0000313" key="2">
    <source>
        <dbReference type="Proteomes" id="UP000280598"/>
    </source>
</evidence>
<protein>
    <submittedName>
        <fullName evidence="1">Uncharacterized protein</fullName>
    </submittedName>
</protein>
<gene>
    <name evidence="1" type="ORF">D0860_03978</name>
</gene>
<dbReference type="SUPFAM" id="SSF48403">
    <property type="entry name" value="Ankyrin repeat"/>
    <property type="match status" value="1"/>
</dbReference>
<organism evidence="1 2">
    <name type="scientific">Hortaea werneckii</name>
    <name type="common">Black yeast</name>
    <name type="synonym">Cladosporium werneckii</name>
    <dbReference type="NCBI Taxonomy" id="91943"/>
    <lineage>
        <taxon>Eukaryota</taxon>
        <taxon>Fungi</taxon>
        <taxon>Dikarya</taxon>
        <taxon>Ascomycota</taxon>
        <taxon>Pezizomycotina</taxon>
        <taxon>Dothideomycetes</taxon>
        <taxon>Dothideomycetidae</taxon>
        <taxon>Mycosphaerellales</taxon>
        <taxon>Teratosphaeriaceae</taxon>
        <taxon>Hortaea</taxon>
    </lineage>
</organism>
<dbReference type="EMBL" id="QWIS01000067">
    <property type="protein sequence ID" value="RMZ10039.1"/>
    <property type="molecule type" value="Genomic_DNA"/>
</dbReference>